<evidence type="ECO:0000313" key="2">
    <source>
        <dbReference type="Proteomes" id="UP000315289"/>
    </source>
</evidence>
<reference evidence="1 2" key="1">
    <citation type="journal article" date="2019" name="Front. Microbiol.">
        <title>Ammonia Oxidation by the Arctic Terrestrial Thaumarchaeote Candidatus Nitrosocosmicus arcticus Is Stimulated by Increasing Temperatures.</title>
        <authorList>
            <person name="Alves R.J.E."/>
            <person name="Kerou M."/>
            <person name="Zappe A."/>
            <person name="Bittner R."/>
            <person name="Abby S.S."/>
            <person name="Schmidt H.A."/>
            <person name="Pfeifer K."/>
            <person name="Schleper C."/>
        </authorList>
    </citation>
    <scope>NUCLEOTIDE SEQUENCE [LARGE SCALE GENOMIC DNA]</scope>
    <source>
        <strain evidence="1 2">Kfb</strain>
    </source>
</reference>
<name>A0A557SWJ6_9ARCH</name>
<dbReference type="SUPFAM" id="SSF53756">
    <property type="entry name" value="UDP-Glycosyltransferase/glycogen phosphorylase"/>
    <property type="match status" value="1"/>
</dbReference>
<protein>
    <recommendedName>
        <fullName evidence="3">Glycosyltransferase</fullName>
    </recommendedName>
</protein>
<dbReference type="Proteomes" id="UP000315289">
    <property type="component" value="Unassembled WGS sequence"/>
</dbReference>
<evidence type="ECO:0008006" key="3">
    <source>
        <dbReference type="Google" id="ProtNLM"/>
    </source>
</evidence>
<sequence length="334" mass="39015">MYGQSTQFLYLHKYLVGGATTFTAHLIHRIMKNKPIILRSGNANRSEKKLRDFGYGLVYQNVASDVVHKIKYPFITLYKENYFHLISKLNEKRINFDDITLVIHDHRDISKSSLPYVKKWKLITIRKTVQHYLKNKFDLDSLFLPHPFYTYPVITKKVPTDVVSISRISFEKNIDIILRANKLLNDNQSIKLYGCISRIYVHHFLGGQNGDFTKYYYGQFEKSFSTLSKILAEAKFVVDLSVLKHDGGGTQYTFLEAIHNGCALILHRNWLKNNDVKEEYCDFREGYNCFAVEDEKELSDLVKKNPDTSRIVKNAKKLIKRHANVDWSFLLKND</sequence>
<dbReference type="AlphaFoldDB" id="A0A557SWJ6"/>
<keyword evidence="2" id="KW-1185">Reference proteome</keyword>
<dbReference type="EMBL" id="VOAH01000005">
    <property type="protein sequence ID" value="TVP40982.1"/>
    <property type="molecule type" value="Genomic_DNA"/>
</dbReference>
<evidence type="ECO:0000313" key="1">
    <source>
        <dbReference type="EMBL" id="TVP40982.1"/>
    </source>
</evidence>
<gene>
    <name evidence="1" type="ORF">NARC_50163</name>
</gene>
<comment type="caution">
    <text evidence="1">The sequence shown here is derived from an EMBL/GenBank/DDBJ whole genome shotgun (WGS) entry which is preliminary data.</text>
</comment>
<organism evidence="1 2">
    <name type="scientific">Candidatus Nitrosocosmicus arcticus</name>
    <dbReference type="NCBI Taxonomy" id="2035267"/>
    <lineage>
        <taxon>Archaea</taxon>
        <taxon>Nitrososphaerota</taxon>
        <taxon>Nitrososphaeria</taxon>
        <taxon>Nitrososphaerales</taxon>
        <taxon>Nitrososphaeraceae</taxon>
        <taxon>Candidatus Nitrosocosmicus</taxon>
    </lineage>
</organism>
<dbReference type="Gene3D" id="3.40.50.2000">
    <property type="entry name" value="Glycogen Phosphorylase B"/>
    <property type="match status" value="1"/>
</dbReference>
<proteinExistence type="predicted"/>
<accession>A0A557SWJ6</accession>